<organism evidence="1 2">
    <name type="scientific">Mycena metata</name>
    <dbReference type="NCBI Taxonomy" id="1033252"/>
    <lineage>
        <taxon>Eukaryota</taxon>
        <taxon>Fungi</taxon>
        <taxon>Dikarya</taxon>
        <taxon>Basidiomycota</taxon>
        <taxon>Agaricomycotina</taxon>
        <taxon>Agaricomycetes</taxon>
        <taxon>Agaricomycetidae</taxon>
        <taxon>Agaricales</taxon>
        <taxon>Marasmiineae</taxon>
        <taxon>Mycenaceae</taxon>
        <taxon>Mycena</taxon>
    </lineage>
</organism>
<sequence>MSRCCRHIASAFHREAFSIFADPVLLKRIGTPEDIANLVSFIASKESQFITGQSISINGGLFFD</sequence>
<dbReference type="InterPro" id="IPR036291">
    <property type="entry name" value="NAD(P)-bd_dom_sf"/>
</dbReference>
<dbReference type="Pfam" id="PF13561">
    <property type="entry name" value="adh_short_C2"/>
    <property type="match status" value="1"/>
</dbReference>
<evidence type="ECO:0000313" key="2">
    <source>
        <dbReference type="Proteomes" id="UP001215598"/>
    </source>
</evidence>
<accession>A0AAD7K8A5</accession>
<evidence type="ECO:0000313" key="1">
    <source>
        <dbReference type="EMBL" id="KAJ7779152.1"/>
    </source>
</evidence>
<name>A0AAD7K8A5_9AGAR</name>
<proteinExistence type="predicted"/>
<dbReference type="InterPro" id="IPR002347">
    <property type="entry name" value="SDR_fam"/>
</dbReference>
<comment type="caution">
    <text evidence="1">The sequence shown here is derived from an EMBL/GenBank/DDBJ whole genome shotgun (WGS) entry which is preliminary data.</text>
</comment>
<protein>
    <submittedName>
        <fullName evidence="1">Uncharacterized protein</fullName>
    </submittedName>
</protein>
<dbReference type="AlphaFoldDB" id="A0AAD7K8A5"/>
<keyword evidence="2" id="KW-1185">Reference proteome</keyword>
<dbReference type="Proteomes" id="UP001215598">
    <property type="component" value="Unassembled WGS sequence"/>
</dbReference>
<dbReference type="Gene3D" id="3.40.50.720">
    <property type="entry name" value="NAD(P)-binding Rossmann-like Domain"/>
    <property type="match status" value="1"/>
</dbReference>
<reference evidence="1" key="1">
    <citation type="submission" date="2023-03" db="EMBL/GenBank/DDBJ databases">
        <title>Massive genome expansion in bonnet fungi (Mycena s.s.) driven by repeated elements and novel gene families across ecological guilds.</title>
        <authorList>
            <consortium name="Lawrence Berkeley National Laboratory"/>
            <person name="Harder C.B."/>
            <person name="Miyauchi S."/>
            <person name="Viragh M."/>
            <person name="Kuo A."/>
            <person name="Thoen E."/>
            <person name="Andreopoulos B."/>
            <person name="Lu D."/>
            <person name="Skrede I."/>
            <person name="Drula E."/>
            <person name="Henrissat B."/>
            <person name="Morin E."/>
            <person name="Kohler A."/>
            <person name="Barry K."/>
            <person name="LaButti K."/>
            <person name="Morin E."/>
            <person name="Salamov A."/>
            <person name="Lipzen A."/>
            <person name="Mereny Z."/>
            <person name="Hegedus B."/>
            <person name="Baldrian P."/>
            <person name="Stursova M."/>
            <person name="Weitz H."/>
            <person name="Taylor A."/>
            <person name="Grigoriev I.V."/>
            <person name="Nagy L.G."/>
            <person name="Martin F."/>
            <person name="Kauserud H."/>
        </authorList>
    </citation>
    <scope>NUCLEOTIDE SEQUENCE</scope>
    <source>
        <strain evidence="1">CBHHK182m</strain>
    </source>
</reference>
<dbReference type="EMBL" id="JARKIB010000006">
    <property type="protein sequence ID" value="KAJ7779152.1"/>
    <property type="molecule type" value="Genomic_DNA"/>
</dbReference>
<gene>
    <name evidence="1" type="ORF">B0H16DRAFT_806692</name>
</gene>
<dbReference type="SUPFAM" id="SSF51735">
    <property type="entry name" value="NAD(P)-binding Rossmann-fold domains"/>
    <property type="match status" value="1"/>
</dbReference>